<dbReference type="SUPFAM" id="SSF50494">
    <property type="entry name" value="Trypsin-like serine proteases"/>
    <property type="match status" value="1"/>
</dbReference>
<keyword evidence="3" id="KW-0732">Signal</keyword>
<dbReference type="InterPro" id="IPR050966">
    <property type="entry name" value="Glutamyl_endopeptidase"/>
</dbReference>
<feature type="compositionally biased region" description="Polar residues" evidence="7">
    <location>
        <begin position="375"/>
        <end position="386"/>
    </location>
</feature>
<comment type="caution">
    <text evidence="8">The sequence shown here is derived from an EMBL/GenBank/DDBJ whole genome shotgun (WGS) entry which is preliminary data.</text>
</comment>
<evidence type="ECO:0000256" key="2">
    <source>
        <dbReference type="ARBA" id="ARBA00022670"/>
    </source>
</evidence>
<gene>
    <name evidence="8" type="ORF">NEPTK9_001373</name>
</gene>
<organism evidence="8 9">
    <name type="scientific">Candidatus Neptunichlamydia vexilliferae</name>
    <dbReference type="NCBI Taxonomy" id="1651774"/>
    <lineage>
        <taxon>Bacteria</taxon>
        <taxon>Pseudomonadati</taxon>
        <taxon>Chlamydiota</taxon>
        <taxon>Chlamydiia</taxon>
        <taxon>Parachlamydiales</taxon>
        <taxon>Simkaniaceae</taxon>
        <taxon>Candidatus Neptunichlamydia</taxon>
    </lineage>
</organism>
<evidence type="ECO:0000256" key="1">
    <source>
        <dbReference type="ARBA" id="ARBA00008764"/>
    </source>
</evidence>
<dbReference type="EMBL" id="JAAEJV010000045">
    <property type="protein sequence ID" value="MBF5059854.1"/>
    <property type="molecule type" value="Genomic_DNA"/>
</dbReference>
<proteinExistence type="inferred from homology"/>
<evidence type="ECO:0000313" key="8">
    <source>
        <dbReference type="EMBL" id="MBF5059854.1"/>
    </source>
</evidence>
<evidence type="ECO:0000256" key="3">
    <source>
        <dbReference type="ARBA" id="ARBA00022729"/>
    </source>
</evidence>
<protein>
    <recommendedName>
        <fullName evidence="6">Serine protease</fullName>
        <ecNumber evidence="6">3.4.21.-</ecNumber>
    </recommendedName>
</protein>
<sequence>MASSSNAGSIVERTYNTTVQYKPGKFQCGKMGDVYFSASSPALKERQNQRIMCLKDKHLHEFQEEKILKKVVSGQDGRQKIEKTSEYPYSIHVQLEMEFPNAAYGGSGSLVGPHHVLTCGHNIYDVKTGKWATKITVHPGRNGKSAPYGEATVTKAYTFDNYTSGKERTYDIAVLLLDRSVGKYTGWGGLCSAPDDSLRGATFNITGYPGDKGFDQMWSMSHKVKNVGKETFDYEIDTFGGQSGSAIWVKDMFGSVKIMGVHTLGGFDKNSGVRISKDKFIKLFQTTIANTYKIEKNQQISLSSSSPSSRQNSSNTLNNQFSNLSIGSSSSNSPKLSEQRYNQSNDNPHIHQANQNYPNASYGRGFNPQGGYAQHNYTAPVNSQTGTYGGMHTDNQYLNNSPTHYYNPHIHQANQNYPNASYGRGFNPQGGYAQHNYTPPVNSQTGIYGGIHTDNQYLNNSPTHYYNSHVNQPHYHQNHHLHASSNIHSTSSSSSLNSNHSLNINPTQTAQPSPLPSIALGKAVWEKHFKSVEGVQGPLPSNIEEILEGPTPFKVEGYSGNKVRDTHILVWIPEKVDGFPISLNGLKNLFNRYRYYNSSKMESAFGSLKLKKATWILSSKNVLVGSQDKTYDQQKKFLSTHAPETYSLPKGLELIAALLIYEKEMKKRVMTSYRLAYTRCQDGMCVGGFSGDGLCVSERSQVRVRNVGIACVQRFTDNQYLNNSPTHYYNPQFNQQHYQQNHHLHASSNIHSTSSSSSLNSNHSLNINPIQTTQSSPLPSIALGKSVWQKHFKSVEGVQGPLPSNIKEILDAPTPFKVEGYSGKVSDTHILVWIPEKVDGVAVSLDRLNTLFKYREYFEHVKKELGSQKLGKATWVLISKNVLEGSRKKTYNEQRQLMSAYASKGYTLPKALELTAALLIHEKENKEELLTGYHPSTYTLCQDSLNNNKWPVVIGGFDYNGLDVRNEWTDHQAVQFRGVVGARKFDA</sequence>
<feature type="compositionally biased region" description="Low complexity" evidence="7">
    <location>
        <begin position="322"/>
        <end position="336"/>
    </location>
</feature>
<dbReference type="RefSeq" id="WP_194848166.1">
    <property type="nucleotide sequence ID" value="NZ_JAAEJV010000045.1"/>
</dbReference>
<evidence type="ECO:0000256" key="7">
    <source>
        <dbReference type="SAM" id="MobiDB-lite"/>
    </source>
</evidence>
<evidence type="ECO:0000313" key="9">
    <source>
        <dbReference type="Proteomes" id="UP001194714"/>
    </source>
</evidence>
<dbReference type="PANTHER" id="PTHR15462">
    <property type="entry name" value="SERINE PROTEASE"/>
    <property type="match status" value="1"/>
</dbReference>
<dbReference type="InterPro" id="IPR043504">
    <property type="entry name" value="Peptidase_S1_PA_chymotrypsin"/>
</dbReference>
<dbReference type="PRINTS" id="PR00839">
    <property type="entry name" value="V8PROTEASE"/>
</dbReference>
<evidence type="ECO:0000256" key="6">
    <source>
        <dbReference type="RuleBase" id="RU004296"/>
    </source>
</evidence>
<feature type="compositionally biased region" description="Polar residues" evidence="7">
    <location>
        <begin position="339"/>
        <end position="359"/>
    </location>
</feature>
<reference evidence="8 9" key="1">
    <citation type="submission" date="2020-01" db="EMBL/GenBank/DDBJ databases">
        <title>Draft genome sequence of Cand. Neptunochlamydia vexilliferae K9.</title>
        <authorList>
            <person name="Schulz F."/>
            <person name="Koestlbacher S."/>
            <person name="Wascher F."/>
            <person name="Pizzetti I."/>
            <person name="Horn M."/>
        </authorList>
    </citation>
    <scope>NUCLEOTIDE SEQUENCE [LARGE SCALE GENOMIC DNA]</scope>
    <source>
        <strain evidence="8 9">K9</strain>
    </source>
</reference>
<dbReference type="Gene3D" id="2.40.10.10">
    <property type="entry name" value="Trypsin-like serine proteases"/>
    <property type="match status" value="2"/>
</dbReference>
<accession>A0ABS0B0E1</accession>
<evidence type="ECO:0000256" key="5">
    <source>
        <dbReference type="ARBA" id="ARBA00022825"/>
    </source>
</evidence>
<keyword evidence="2 6" id="KW-0645">Protease</keyword>
<dbReference type="Proteomes" id="UP001194714">
    <property type="component" value="Unassembled WGS sequence"/>
</dbReference>
<dbReference type="InterPro" id="IPR009003">
    <property type="entry name" value="Peptidase_S1_PA"/>
</dbReference>
<name>A0ABS0B0E1_9BACT</name>
<keyword evidence="5 6" id="KW-0720">Serine protease</keyword>
<keyword evidence="9" id="KW-1185">Reference proteome</keyword>
<dbReference type="InterPro" id="IPR008256">
    <property type="entry name" value="Peptidase_S1B"/>
</dbReference>
<dbReference type="EC" id="3.4.21.-" evidence="6"/>
<comment type="similarity">
    <text evidence="1 6">Belongs to the peptidase S1B family.</text>
</comment>
<feature type="compositionally biased region" description="Polar residues" evidence="7">
    <location>
        <begin position="393"/>
        <end position="404"/>
    </location>
</feature>
<keyword evidence="4 6" id="KW-0378">Hydrolase</keyword>
<feature type="region of interest" description="Disordered" evidence="7">
    <location>
        <begin position="299"/>
        <end position="439"/>
    </location>
</feature>
<feature type="compositionally biased region" description="Low complexity" evidence="7">
    <location>
        <begin position="299"/>
        <end position="315"/>
    </location>
</feature>
<feature type="compositionally biased region" description="Low complexity" evidence="7">
    <location>
        <begin position="484"/>
        <end position="505"/>
    </location>
</feature>
<feature type="region of interest" description="Disordered" evidence="7">
    <location>
        <begin position="483"/>
        <end position="513"/>
    </location>
</feature>
<evidence type="ECO:0000256" key="4">
    <source>
        <dbReference type="ARBA" id="ARBA00022801"/>
    </source>
</evidence>
<dbReference type="PANTHER" id="PTHR15462:SF8">
    <property type="entry name" value="SERINE PROTEASE"/>
    <property type="match status" value="1"/>
</dbReference>